<evidence type="ECO:0000256" key="12">
    <source>
        <dbReference type="HAMAP-Rule" id="MF_00974"/>
    </source>
</evidence>
<reference evidence="17" key="2">
    <citation type="journal article" date="2018" name="Environ. Microbiol.">
        <title>Bloom of a denitrifying methanotroph, 'Candidatus Methylomirabilis limnetica', in a deep stratified lake.</title>
        <authorList>
            <person name="Graf J.S."/>
            <person name="Mayr M.J."/>
            <person name="Marchant H.K."/>
            <person name="Tienken D."/>
            <person name="Hach P.F."/>
            <person name="Brand A."/>
            <person name="Schubert C.J."/>
            <person name="Kuypers M.M."/>
            <person name="Milucka J."/>
        </authorList>
    </citation>
    <scope>NUCLEOTIDE SEQUENCE [LARGE SCALE GENOMIC DNA]</scope>
    <source>
        <strain evidence="17">Zug</strain>
    </source>
</reference>
<dbReference type="HAMAP" id="MF_00974">
    <property type="entry name" value="DNA_primase_DnaG"/>
    <property type="match status" value="1"/>
</dbReference>
<evidence type="ECO:0000313" key="16">
    <source>
        <dbReference type="EMBL" id="PTL35211.1"/>
    </source>
</evidence>
<evidence type="ECO:0000256" key="4">
    <source>
        <dbReference type="ARBA" id="ARBA00022695"/>
    </source>
</evidence>
<keyword evidence="10 12" id="KW-0238">DNA-binding</keyword>
<evidence type="ECO:0000256" key="3">
    <source>
        <dbReference type="ARBA" id="ARBA00022679"/>
    </source>
</evidence>
<protein>
    <recommendedName>
        <fullName evidence="12 13">DNA primase</fullName>
        <ecNumber evidence="12">2.7.7.101</ecNumber>
    </recommendedName>
</protein>
<keyword evidence="4 12" id="KW-0548">Nucleotidyltransferase</keyword>
<keyword evidence="8 12" id="KW-0862">Zinc</keyword>
<dbReference type="InterPro" id="IPR006295">
    <property type="entry name" value="DNA_primase_DnaG"/>
</dbReference>
<dbReference type="Pfam" id="PF01807">
    <property type="entry name" value="Zn_ribbon_DnaG"/>
    <property type="match status" value="1"/>
</dbReference>
<dbReference type="NCBIfam" id="TIGR01391">
    <property type="entry name" value="dnaG"/>
    <property type="match status" value="1"/>
</dbReference>
<dbReference type="Proteomes" id="UP000241436">
    <property type="component" value="Unassembled WGS sequence"/>
</dbReference>
<dbReference type="GO" id="GO:0003677">
    <property type="term" value="F:DNA binding"/>
    <property type="evidence" value="ECO:0007669"/>
    <property type="project" value="UniProtKB-KW"/>
</dbReference>
<proteinExistence type="inferred from homology"/>
<keyword evidence="6 12" id="KW-0479">Metal-binding</keyword>
<comment type="subunit">
    <text evidence="12">Monomer. Interacts with DnaB.</text>
</comment>
<comment type="function">
    <text evidence="12 13">RNA polymerase that catalyzes the synthesis of short RNA molecules used as primers for DNA polymerase during DNA replication.</text>
</comment>
<comment type="catalytic activity">
    <reaction evidence="12">
        <text>ssDNA + n NTP = ssDNA/pppN(pN)n-1 hybrid + (n-1) diphosphate.</text>
        <dbReference type="EC" id="2.7.7.101"/>
    </reaction>
</comment>
<dbReference type="FunFam" id="3.90.580.10:FF:000001">
    <property type="entry name" value="DNA primase"/>
    <property type="match status" value="1"/>
</dbReference>
<dbReference type="AlphaFoldDB" id="A0A2T4TVS6"/>
<feature type="domain" description="Toprim" evidence="15">
    <location>
        <begin position="295"/>
        <end position="387"/>
    </location>
</feature>
<dbReference type="Pfam" id="PF08275">
    <property type="entry name" value="DNAG_N"/>
    <property type="match status" value="1"/>
</dbReference>
<sequence>MTIRRGGSALLLWSCAPVRYPCALAERHEEDERTVIPEELVSKVLAGTDIVQLIGRYLPLKPAGRYYKALCPFHNEKTPSFTVNPERQIFHCFGCGEGGDAAGFMMRQEHLNFPEAIRALADRAGISLPAHSHVNAGSGTGQNERARLGLLEVHKVAAEFFRHQLQHQTVGATARQYLRSRGIPDAVVEEFGLGYAAASWEELLRHLLRRGFSKKQVEEAGLALPRKDGSGAYDRFRNRLMIPICDSVGQVIAFGGRVLDDSLPKYLNSPETPIYKKGAHLYGLHLAASAIRDRGSALVVEGYFDLIALHAHGVQHTVAVLGTALTAQQIALLRRYTTRALLVFDPDAAGIAAARRCVESLLNSGLDWRVILLPDGEDPDRFLRERGPSAFADALTQSKDLMEFLLDQKVSGFNLTSPEGQAEAVNAVLPLLSTVGNEITRQRYTEKLARRVSLSNDAIIRELNLQVKGRKRETIPPSLQPRGLPSIDWKLIHLALHHPGAAQRMRESVRPEELQDQILRRIFQYAVMGPGGGQGTISLATVEPEVQRVLTQLLATDLEEYDGEEAIEWALSDYLARIKVRRERRTGEELRKQMDTAERAGDHATVARLQAQFLALSHDRPPLVPRQYRGA</sequence>
<dbReference type="InterPro" id="IPR036977">
    <property type="entry name" value="DNA_primase_Znf_CHC2"/>
</dbReference>
<dbReference type="GO" id="GO:0008270">
    <property type="term" value="F:zinc ion binding"/>
    <property type="evidence" value="ECO:0007669"/>
    <property type="project" value="UniProtKB-UniRule"/>
</dbReference>
<keyword evidence="17" id="KW-1185">Reference proteome</keyword>
<dbReference type="SUPFAM" id="SSF57783">
    <property type="entry name" value="Zinc beta-ribbon"/>
    <property type="match status" value="1"/>
</dbReference>
<comment type="caution">
    <text evidence="16">The sequence shown here is derived from an EMBL/GenBank/DDBJ whole genome shotgun (WGS) entry which is preliminary data.</text>
</comment>
<dbReference type="FunFam" id="3.40.1360.10:FF:000002">
    <property type="entry name" value="DNA primase"/>
    <property type="match status" value="1"/>
</dbReference>
<keyword evidence="2 12" id="KW-0639">Primosome</keyword>
<dbReference type="InterPro" id="IPR016136">
    <property type="entry name" value="DNA_helicase_N/primase_C"/>
</dbReference>
<keyword evidence="3 12" id="KW-0808">Transferase</keyword>
<dbReference type="Pfam" id="PF10410">
    <property type="entry name" value="DnaB_bind"/>
    <property type="match status" value="1"/>
</dbReference>
<evidence type="ECO:0000256" key="14">
    <source>
        <dbReference type="PIRSR" id="PIRSR002811-1"/>
    </source>
</evidence>
<dbReference type="InterPro" id="IPR006171">
    <property type="entry name" value="TOPRIM_dom"/>
</dbReference>
<dbReference type="InterPro" id="IPR037068">
    <property type="entry name" value="DNA_primase_core_N_sf"/>
</dbReference>
<evidence type="ECO:0000256" key="9">
    <source>
        <dbReference type="ARBA" id="ARBA00022842"/>
    </source>
</evidence>
<dbReference type="SMART" id="SM00493">
    <property type="entry name" value="TOPRIM"/>
    <property type="match status" value="1"/>
</dbReference>
<organism evidence="16 17">
    <name type="scientific">Candidatus Methylomirabilis limnetica</name>
    <dbReference type="NCBI Taxonomy" id="2033718"/>
    <lineage>
        <taxon>Bacteria</taxon>
        <taxon>Candidatus Methylomirabilota</taxon>
        <taxon>Candidatus Methylomirabilia</taxon>
        <taxon>Candidatus Methylomirabilales</taxon>
        <taxon>Candidatus Methylomirabilaceae</taxon>
        <taxon>Candidatus Methylomirabilis</taxon>
    </lineage>
</organism>
<dbReference type="Pfam" id="PF13155">
    <property type="entry name" value="Toprim_2"/>
    <property type="match status" value="1"/>
</dbReference>
<dbReference type="Gene3D" id="1.10.860.10">
    <property type="entry name" value="DNAb Helicase, Chain A"/>
    <property type="match status" value="1"/>
</dbReference>
<evidence type="ECO:0000256" key="10">
    <source>
        <dbReference type="ARBA" id="ARBA00023125"/>
    </source>
</evidence>
<dbReference type="Gene3D" id="1.20.50.20">
    <property type="entry name" value="DnaG, RNA polymerase domain, helical bundle"/>
    <property type="match status" value="1"/>
</dbReference>
<dbReference type="GO" id="GO:0000428">
    <property type="term" value="C:DNA-directed RNA polymerase complex"/>
    <property type="evidence" value="ECO:0007669"/>
    <property type="project" value="UniProtKB-KW"/>
</dbReference>
<dbReference type="PANTHER" id="PTHR30313">
    <property type="entry name" value="DNA PRIMASE"/>
    <property type="match status" value="1"/>
</dbReference>
<dbReference type="InterPro" id="IPR019475">
    <property type="entry name" value="DNA_primase_DnaB-bd"/>
</dbReference>
<dbReference type="Gene3D" id="3.90.980.10">
    <property type="entry name" value="DNA primase, catalytic core, N-terminal domain"/>
    <property type="match status" value="1"/>
</dbReference>
<evidence type="ECO:0000259" key="15">
    <source>
        <dbReference type="PROSITE" id="PS50880"/>
    </source>
</evidence>
<dbReference type="Gene3D" id="3.90.580.10">
    <property type="entry name" value="Zinc finger, CHC2-type domain"/>
    <property type="match status" value="1"/>
</dbReference>
<keyword evidence="7 12" id="KW-0863">Zinc-finger</keyword>
<dbReference type="EMBL" id="NVQC01000028">
    <property type="protein sequence ID" value="PTL35211.1"/>
    <property type="molecule type" value="Genomic_DNA"/>
</dbReference>
<keyword evidence="5 12" id="KW-0235">DNA replication</keyword>
<dbReference type="PIRSF" id="PIRSF002811">
    <property type="entry name" value="DnaG"/>
    <property type="match status" value="1"/>
</dbReference>
<dbReference type="FunFam" id="3.90.980.10:FF:000001">
    <property type="entry name" value="DNA primase"/>
    <property type="match status" value="1"/>
</dbReference>
<evidence type="ECO:0000256" key="5">
    <source>
        <dbReference type="ARBA" id="ARBA00022705"/>
    </source>
</evidence>
<dbReference type="GO" id="GO:1990077">
    <property type="term" value="C:primosome complex"/>
    <property type="evidence" value="ECO:0007669"/>
    <property type="project" value="UniProtKB-KW"/>
</dbReference>
<dbReference type="CDD" id="cd03364">
    <property type="entry name" value="TOPRIM_DnaG_primases"/>
    <property type="match status" value="1"/>
</dbReference>
<dbReference type="InterPro" id="IPR034151">
    <property type="entry name" value="TOPRIM_DnaG_bac"/>
</dbReference>
<name>A0A2T4TVS6_9BACT</name>
<accession>A0A2T4TVS6</accession>
<dbReference type="Gene3D" id="3.40.1360.10">
    <property type="match status" value="1"/>
</dbReference>
<keyword evidence="9" id="KW-0460">Magnesium</keyword>
<comment type="similarity">
    <text evidence="12 13">Belongs to the DnaG primase family.</text>
</comment>
<evidence type="ECO:0000256" key="8">
    <source>
        <dbReference type="ARBA" id="ARBA00022833"/>
    </source>
</evidence>
<evidence type="ECO:0000256" key="2">
    <source>
        <dbReference type="ARBA" id="ARBA00022515"/>
    </source>
</evidence>
<dbReference type="EC" id="2.7.7.101" evidence="12"/>
<dbReference type="GO" id="GO:0003899">
    <property type="term" value="F:DNA-directed RNA polymerase activity"/>
    <property type="evidence" value="ECO:0007669"/>
    <property type="project" value="UniProtKB-UniRule"/>
</dbReference>
<dbReference type="PANTHER" id="PTHR30313:SF2">
    <property type="entry name" value="DNA PRIMASE"/>
    <property type="match status" value="1"/>
</dbReference>
<evidence type="ECO:0000256" key="6">
    <source>
        <dbReference type="ARBA" id="ARBA00022723"/>
    </source>
</evidence>
<evidence type="ECO:0000256" key="7">
    <source>
        <dbReference type="ARBA" id="ARBA00022771"/>
    </source>
</evidence>
<dbReference type="GO" id="GO:0006269">
    <property type="term" value="P:DNA replication, synthesis of primer"/>
    <property type="evidence" value="ECO:0007669"/>
    <property type="project" value="UniProtKB-UniRule"/>
</dbReference>
<gene>
    <name evidence="12" type="primary">dnaG</name>
    <name evidence="16" type="ORF">CLG94_10945</name>
</gene>
<feature type="zinc finger region" description="CHC2-type" evidence="12 14">
    <location>
        <begin position="71"/>
        <end position="95"/>
    </location>
</feature>
<reference evidence="16 17" key="1">
    <citation type="submission" date="2017-09" db="EMBL/GenBank/DDBJ databases">
        <title>Bloom of a denitrifying methanotroph, Candidatus Methylomirabilis limnetica, in a deep stratified lake.</title>
        <authorList>
            <person name="Graf J.S."/>
            <person name="Marchant H.K."/>
            <person name="Tienken D."/>
            <person name="Hach P.F."/>
            <person name="Brand A."/>
            <person name="Schubert C.J."/>
            <person name="Kuypers M.M."/>
            <person name="Milucka J."/>
        </authorList>
    </citation>
    <scope>NUCLEOTIDE SEQUENCE [LARGE SCALE GENOMIC DNA]</scope>
    <source>
        <strain evidence="16 17">Zug</strain>
    </source>
</reference>
<dbReference type="InterPro" id="IPR002694">
    <property type="entry name" value="Znf_CHC2"/>
</dbReference>
<keyword evidence="1 12" id="KW-0240">DNA-directed RNA polymerase</keyword>
<dbReference type="InterPro" id="IPR030846">
    <property type="entry name" value="DnaG_bac"/>
</dbReference>
<evidence type="ECO:0000256" key="1">
    <source>
        <dbReference type="ARBA" id="ARBA00022478"/>
    </source>
</evidence>
<dbReference type="PROSITE" id="PS50880">
    <property type="entry name" value="TOPRIM"/>
    <property type="match status" value="1"/>
</dbReference>
<dbReference type="SUPFAM" id="SSF56731">
    <property type="entry name" value="DNA primase core"/>
    <property type="match status" value="1"/>
</dbReference>
<evidence type="ECO:0000256" key="13">
    <source>
        <dbReference type="PIRNR" id="PIRNR002811"/>
    </source>
</evidence>
<keyword evidence="11 12" id="KW-0804">Transcription</keyword>
<dbReference type="SMART" id="SM00400">
    <property type="entry name" value="ZnF_CHCC"/>
    <property type="match status" value="1"/>
</dbReference>
<comment type="domain">
    <text evidence="12">Contains an N-terminal zinc-binding domain, a central core domain that contains the primase activity, and a C-terminal DnaB-binding domain.</text>
</comment>
<dbReference type="GO" id="GO:0005737">
    <property type="term" value="C:cytoplasm"/>
    <property type="evidence" value="ECO:0007669"/>
    <property type="project" value="TreeGrafter"/>
</dbReference>
<dbReference type="InterPro" id="IPR013264">
    <property type="entry name" value="DNAG_N"/>
</dbReference>
<evidence type="ECO:0000313" key="17">
    <source>
        <dbReference type="Proteomes" id="UP000241436"/>
    </source>
</evidence>
<dbReference type="InterPro" id="IPR050219">
    <property type="entry name" value="DnaG_primase"/>
</dbReference>
<comment type="cofactor">
    <cofactor evidence="12 13 14">
        <name>Zn(2+)</name>
        <dbReference type="ChEBI" id="CHEBI:29105"/>
    </cofactor>
    <text evidence="12 13 14">Binds 1 zinc ion per monomer.</text>
</comment>
<evidence type="ECO:0000256" key="11">
    <source>
        <dbReference type="ARBA" id="ARBA00023163"/>
    </source>
</evidence>